<comment type="caution">
    <text evidence="6">The sequence shown here is derived from an EMBL/GenBank/DDBJ whole genome shotgun (WGS) entry which is preliminary data.</text>
</comment>
<dbReference type="STRING" id="2060906.A0A0H1B3G0"/>
<keyword evidence="2" id="KW-0479">Metal-binding</keyword>
<feature type="domain" description="Cytochrome b5 heme-binding" evidence="5">
    <location>
        <begin position="6"/>
        <end position="82"/>
    </location>
</feature>
<dbReference type="GO" id="GO:0046872">
    <property type="term" value="F:metal ion binding"/>
    <property type="evidence" value="ECO:0007669"/>
    <property type="project" value="UniProtKB-KW"/>
</dbReference>
<dbReference type="OrthoDB" id="260519at2759"/>
<accession>A0A0H1B3G0</accession>
<dbReference type="Gene3D" id="3.10.120.10">
    <property type="entry name" value="Cytochrome b5-like heme/steroid binding domain"/>
    <property type="match status" value="1"/>
</dbReference>
<dbReference type="AlphaFoldDB" id="A0A0H1B3G0"/>
<evidence type="ECO:0000313" key="6">
    <source>
        <dbReference type="EMBL" id="KLJ05974.1"/>
    </source>
</evidence>
<keyword evidence="3" id="KW-0408">Iron</keyword>
<evidence type="ECO:0000259" key="5">
    <source>
        <dbReference type="PROSITE" id="PS50255"/>
    </source>
</evidence>
<reference evidence="7" key="1">
    <citation type="journal article" date="2015" name="PLoS Genet.">
        <title>The dynamic genome and transcriptome of the human fungal pathogen Blastomyces and close relative Emmonsia.</title>
        <authorList>
            <person name="Munoz J.F."/>
            <person name="Gauthier G.M."/>
            <person name="Desjardins C.A."/>
            <person name="Gallo J.E."/>
            <person name="Holder J."/>
            <person name="Sullivan T.D."/>
            <person name="Marty A.J."/>
            <person name="Carmen J.C."/>
            <person name="Chen Z."/>
            <person name="Ding L."/>
            <person name="Gujja S."/>
            <person name="Magrini V."/>
            <person name="Misas E."/>
            <person name="Mitreva M."/>
            <person name="Priest M."/>
            <person name="Saif S."/>
            <person name="Whiston E.A."/>
            <person name="Young S."/>
            <person name="Zeng Q."/>
            <person name="Goldman W.E."/>
            <person name="Mardis E.R."/>
            <person name="Taylor J.W."/>
            <person name="McEwen J.G."/>
            <person name="Clay O.K."/>
            <person name="Klein B.S."/>
            <person name="Cuomo C.A."/>
        </authorList>
    </citation>
    <scope>NUCLEOTIDE SEQUENCE [LARGE SCALE GENOMIC DNA]</scope>
    <source>
        <strain evidence="7">UAMH 139</strain>
    </source>
</reference>
<sequence>MSETALKSFSKMEVSSHNKDGDMWVIIDQEIYDISTFQDEHPGGQRILLSVAGGDATKKFHKYHRQGILSKYKGTLLIGAVQEPQQTRKSIFGPLKRS</sequence>
<protein>
    <submittedName>
        <fullName evidence="6">Acyl-CoA dehydrogenase</fullName>
    </submittedName>
</protein>
<gene>
    <name evidence="6" type="ORF">EMPG_10587</name>
</gene>
<dbReference type="GO" id="GO:0020037">
    <property type="term" value="F:heme binding"/>
    <property type="evidence" value="ECO:0007669"/>
    <property type="project" value="TreeGrafter"/>
</dbReference>
<evidence type="ECO:0000256" key="2">
    <source>
        <dbReference type="ARBA" id="ARBA00022723"/>
    </source>
</evidence>
<proteinExistence type="inferred from homology"/>
<keyword evidence="7" id="KW-1185">Reference proteome</keyword>
<evidence type="ECO:0000256" key="3">
    <source>
        <dbReference type="ARBA" id="ARBA00023004"/>
    </source>
</evidence>
<dbReference type="PANTHER" id="PTHR19359:SF14">
    <property type="entry name" value="CYTOCHROME B5 A"/>
    <property type="match status" value="1"/>
</dbReference>
<dbReference type="InterPro" id="IPR050668">
    <property type="entry name" value="Cytochrome_b5"/>
</dbReference>
<dbReference type="PROSITE" id="PS50255">
    <property type="entry name" value="CYTOCHROME_B5_2"/>
    <property type="match status" value="1"/>
</dbReference>
<keyword evidence="1" id="KW-0349">Heme</keyword>
<dbReference type="Pfam" id="PF00173">
    <property type="entry name" value="Cyt-b5"/>
    <property type="match status" value="1"/>
</dbReference>
<comment type="similarity">
    <text evidence="4">Belongs to the cytochrome b5 family.</text>
</comment>
<dbReference type="PANTHER" id="PTHR19359">
    <property type="entry name" value="CYTOCHROME B5"/>
    <property type="match status" value="1"/>
</dbReference>
<dbReference type="EMBL" id="LDEV01003351">
    <property type="protein sequence ID" value="KLJ05974.1"/>
    <property type="molecule type" value="Genomic_DNA"/>
</dbReference>
<organism evidence="6 7">
    <name type="scientific">Blastomyces silverae</name>
    <dbReference type="NCBI Taxonomy" id="2060906"/>
    <lineage>
        <taxon>Eukaryota</taxon>
        <taxon>Fungi</taxon>
        <taxon>Dikarya</taxon>
        <taxon>Ascomycota</taxon>
        <taxon>Pezizomycotina</taxon>
        <taxon>Eurotiomycetes</taxon>
        <taxon>Eurotiomycetidae</taxon>
        <taxon>Onygenales</taxon>
        <taxon>Ajellomycetaceae</taxon>
        <taxon>Blastomyces</taxon>
    </lineage>
</organism>
<evidence type="ECO:0000256" key="4">
    <source>
        <dbReference type="ARBA" id="ARBA00038168"/>
    </source>
</evidence>
<dbReference type="SUPFAM" id="SSF55856">
    <property type="entry name" value="Cytochrome b5-like heme/steroid binding domain"/>
    <property type="match status" value="1"/>
</dbReference>
<dbReference type="SMART" id="SM01117">
    <property type="entry name" value="Cyt-b5"/>
    <property type="match status" value="1"/>
</dbReference>
<evidence type="ECO:0000313" key="7">
    <source>
        <dbReference type="Proteomes" id="UP000053573"/>
    </source>
</evidence>
<dbReference type="GO" id="GO:0016020">
    <property type="term" value="C:membrane"/>
    <property type="evidence" value="ECO:0007669"/>
    <property type="project" value="TreeGrafter"/>
</dbReference>
<dbReference type="InterPro" id="IPR036400">
    <property type="entry name" value="Cyt_B5-like_heme/steroid_sf"/>
</dbReference>
<evidence type="ECO:0000256" key="1">
    <source>
        <dbReference type="ARBA" id="ARBA00022617"/>
    </source>
</evidence>
<dbReference type="InterPro" id="IPR001199">
    <property type="entry name" value="Cyt_B5-like_heme/steroid-bd"/>
</dbReference>
<dbReference type="Proteomes" id="UP000053573">
    <property type="component" value="Unassembled WGS sequence"/>
</dbReference>
<name>A0A0H1B3G0_9EURO</name>